<dbReference type="AlphaFoldDB" id="A0A1D1VW20"/>
<dbReference type="Proteomes" id="UP000186922">
    <property type="component" value="Unassembled WGS sequence"/>
</dbReference>
<dbReference type="GO" id="GO:0005739">
    <property type="term" value="C:mitochondrion"/>
    <property type="evidence" value="ECO:0007669"/>
    <property type="project" value="TreeGrafter"/>
</dbReference>
<reference evidence="1 2" key="1">
    <citation type="journal article" date="2016" name="Nat. Commun.">
        <title>Extremotolerant tardigrade genome and improved radiotolerance of human cultured cells by tardigrade-unique protein.</title>
        <authorList>
            <person name="Hashimoto T."/>
            <person name="Horikawa D.D."/>
            <person name="Saito Y."/>
            <person name="Kuwahara H."/>
            <person name="Kozuka-Hata H."/>
            <person name="Shin-I T."/>
            <person name="Minakuchi Y."/>
            <person name="Ohishi K."/>
            <person name="Motoyama A."/>
            <person name="Aizu T."/>
            <person name="Enomoto A."/>
            <person name="Kondo K."/>
            <person name="Tanaka S."/>
            <person name="Hara Y."/>
            <person name="Koshikawa S."/>
            <person name="Sagara H."/>
            <person name="Miura T."/>
            <person name="Yokobori S."/>
            <person name="Miyagawa K."/>
            <person name="Suzuki Y."/>
            <person name="Kubo T."/>
            <person name="Oyama M."/>
            <person name="Kohara Y."/>
            <person name="Fujiyama A."/>
            <person name="Arakawa K."/>
            <person name="Katayama T."/>
            <person name="Toyoda A."/>
            <person name="Kunieda T."/>
        </authorList>
    </citation>
    <scope>NUCLEOTIDE SEQUENCE [LARGE SCALE GENOMIC DNA]</scope>
    <source>
        <strain evidence="1 2">YOKOZUNA-1</strain>
    </source>
</reference>
<comment type="caution">
    <text evidence="1">The sequence shown here is derived from an EMBL/GenBank/DDBJ whole genome shotgun (WGS) entry which is preliminary data.</text>
</comment>
<name>A0A1D1VW20_RAMVA</name>
<dbReference type="SUPFAM" id="SSF51735">
    <property type="entry name" value="NAD(P)-binding Rossmann-fold domains"/>
    <property type="match status" value="1"/>
</dbReference>
<evidence type="ECO:0000313" key="2">
    <source>
        <dbReference type="Proteomes" id="UP000186922"/>
    </source>
</evidence>
<dbReference type="OrthoDB" id="5327538at2759"/>
<gene>
    <name evidence="1" type="primary">RvY_15754</name>
    <name evidence="1" type="synonym">RvY_15754.1</name>
    <name evidence="1" type="ORF">RvY_15754-1</name>
</gene>
<dbReference type="Gene3D" id="3.40.50.720">
    <property type="entry name" value="NAD(P)-binding Rossmann-like Domain"/>
    <property type="match status" value="1"/>
</dbReference>
<sequence>MRPMWFKNNLAYTIAKYGMSMCVLGMAEELKADKIAVNALWPRTAIWTAAVEIMAGDQSARNCREVDTVADAFYHIVTQDSKTVTGNFFVDETLLREAGVQDFEQ</sequence>
<dbReference type="InterPro" id="IPR051935">
    <property type="entry name" value="HSDL2"/>
</dbReference>
<keyword evidence="2" id="KW-1185">Reference proteome</keyword>
<accession>A0A1D1VW20</accession>
<evidence type="ECO:0000313" key="1">
    <source>
        <dbReference type="EMBL" id="GAV05657.1"/>
    </source>
</evidence>
<dbReference type="PANTHER" id="PTHR42808">
    <property type="entry name" value="HYDROXYSTEROID DEHYDROGENASE-LIKE PROTEIN 2"/>
    <property type="match status" value="1"/>
</dbReference>
<dbReference type="EMBL" id="BDGG01000012">
    <property type="protein sequence ID" value="GAV05657.1"/>
    <property type="molecule type" value="Genomic_DNA"/>
</dbReference>
<organism evidence="1 2">
    <name type="scientific">Ramazzottius varieornatus</name>
    <name type="common">Water bear</name>
    <name type="synonym">Tardigrade</name>
    <dbReference type="NCBI Taxonomy" id="947166"/>
    <lineage>
        <taxon>Eukaryota</taxon>
        <taxon>Metazoa</taxon>
        <taxon>Ecdysozoa</taxon>
        <taxon>Tardigrada</taxon>
        <taxon>Eutardigrada</taxon>
        <taxon>Parachela</taxon>
        <taxon>Hypsibioidea</taxon>
        <taxon>Ramazzottiidae</taxon>
        <taxon>Ramazzottius</taxon>
    </lineage>
</organism>
<dbReference type="PANTHER" id="PTHR42808:SF3">
    <property type="entry name" value="HYDROXYSTEROID DEHYDROGENASE-LIKE PROTEIN 2"/>
    <property type="match status" value="1"/>
</dbReference>
<proteinExistence type="predicted"/>
<protein>
    <submittedName>
        <fullName evidence="1">Uncharacterized protein</fullName>
    </submittedName>
</protein>
<dbReference type="STRING" id="947166.A0A1D1VW20"/>
<dbReference type="InterPro" id="IPR036291">
    <property type="entry name" value="NAD(P)-bd_dom_sf"/>
</dbReference>